<evidence type="ECO:0000313" key="3">
    <source>
        <dbReference type="Proteomes" id="UP000258309"/>
    </source>
</evidence>
<feature type="non-terminal residue" evidence="2">
    <location>
        <position position="1"/>
    </location>
</feature>
<gene>
    <name evidence="2" type="ORF">B7463_g6492</name>
</gene>
<feature type="region of interest" description="Disordered" evidence="1">
    <location>
        <begin position="29"/>
        <end position="50"/>
    </location>
</feature>
<protein>
    <submittedName>
        <fullName evidence="2">Uncharacterized protein</fullName>
    </submittedName>
</protein>
<feature type="non-terminal residue" evidence="2">
    <location>
        <position position="70"/>
    </location>
</feature>
<name>A0A3E2H9H6_SCYLI</name>
<accession>A0A3E2H9H6</accession>
<dbReference type="EMBL" id="NCSJ02000116">
    <property type="protein sequence ID" value="RFU29831.1"/>
    <property type="molecule type" value="Genomic_DNA"/>
</dbReference>
<comment type="caution">
    <text evidence="2">The sequence shown here is derived from an EMBL/GenBank/DDBJ whole genome shotgun (WGS) entry which is preliminary data.</text>
</comment>
<organism evidence="2 3">
    <name type="scientific">Scytalidium lignicola</name>
    <name type="common">Hyphomycete</name>
    <dbReference type="NCBI Taxonomy" id="5539"/>
    <lineage>
        <taxon>Eukaryota</taxon>
        <taxon>Fungi</taxon>
        <taxon>Dikarya</taxon>
        <taxon>Ascomycota</taxon>
        <taxon>Pezizomycotina</taxon>
        <taxon>Leotiomycetes</taxon>
        <taxon>Leotiomycetes incertae sedis</taxon>
        <taxon>Scytalidium</taxon>
    </lineage>
</organism>
<evidence type="ECO:0000313" key="2">
    <source>
        <dbReference type="EMBL" id="RFU29831.1"/>
    </source>
</evidence>
<evidence type="ECO:0000256" key="1">
    <source>
        <dbReference type="SAM" id="MobiDB-lite"/>
    </source>
</evidence>
<dbReference type="Proteomes" id="UP000258309">
    <property type="component" value="Unassembled WGS sequence"/>
</dbReference>
<keyword evidence="3" id="KW-1185">Reference proteome</keyword>
<proteinExistence type="predicted"/>
<dbReference type="AlphaFoldDB" id="A0A3E2H9H6"/>
<sequence length="70" mass="7085">MRASTVTERASAGRSRGAVMLLMPYTGFGQGKKSGRGTKEGADGSEGAGGEEVAAYGAKTQFGQARLCAV</sequence>
<reference evidence="2 3" key="1">
    <citation type="submission" date="2018-05" db="EMBL/GenBank/DDBJ databases">
        <title>Draft genome sequence of Scytalidium lignicola DSM 105466, a ubiquitous saprotrophic fungus.</title>
        <authorList>
            <person name="Buettner E."/>
            <person name="Gebauer A.M."/>
            <person name="Hofrichter M."/>
            <person name="Liers C."/>
            <person name="Kellner H."/>
        </authorList>
    </citation>
    <scope>NUCLEOTIDE SEQUENCE [LARGE SCALE GENOMIC DNA]</scope>
    <source>
        <strain evidence="2 3">DSM 105466</strain>
    </source>
</reference>